<dbReference type="PANTHER" id="PTHR24094:SF15">
    <property type="entry name" value="AMP-DEPENDENT SYNTHETASE_LIGASE DOMAIN-CONTAINING PROTEIN-RELATED"/>
    <property type="match status" value="1"/>
</dbReference>
<feature type="region of interest" description="Disordered" evidence="1">
    <location>
        <begin position="25"/>
        <end position="101"/>
    </location>
</feature>
<gene>
    <name evidence="4" type="ORF">AB0L03_32640</name>
</gene>
<dbReference type="RefSeq" id="WP_366090629.1">
    <property type="nucleotide sequence ID" value="NZ_JBFASG010000052.1"/>
</dbReference>
<keyword evidence="5" id="KW-1185">Reference proteome</keyword>
<dbReference type="Pfam" id="PF07510">
    <property type="entry name" value="GmrSD_C"/>
    <property type="match status" value="1"/>
</dbReference>
<evidence type="ECO:0000256" key="1">
    <source>
        <dbReference type="SAM" id="MobiDB-lite"/>
    </source>
</evidence>
<feature type="signal peptide" evidence="2">
    <location>
        <begin position="1"/>
        <end position="22"/>
    </location>
</feature>
<sequence length="244" mass="25976">MGHQLRVGAGVALVCAAGLALAGCGGDGKGSKADGSKSPSRSASPSQAAPGNGKGSGGRDVLPGLPSAGEARKQLSGLTVAKPRPMTGYSRDKFPHWAQQGNKCDTRETALERDGRDVKRDDQCRAVSGTWKSFYDDKTFTTASQVDIDHIVPLANAWRSGADQWTTDRRKAFANDLTHPQVLTVSAASNRSKGDQSPDQWQPPSKAAWCVYGRAWTSVKSTYGLTVTDDEKKMLTTMLDTCTS</sequence>
<keyword evidence="4" id="KW-0378">Hydrolase</keyword>
<dbReference type="PROSITE" id="PS51257">
    <property type="entry name" value="PROKAR_LIPOPROTEIN"/>
    <property type="match status" value="1"/>
</dbReference>
<evidence type="ECO:0000256" key="2">
    <source>
        <dbReference type="SAM" id="SignalP"/>
    </source>
</evidence>
<evidence type="ECO:0000313" key="4">
    <source>
        <dbReference type="EMBL" id="MEV4927503.1"/>
    </source>
</evidence>
<feature type="domain" description="GmrSD restriction endonucleases C-terminal" evidence="3">
    <location>
        <begin position="112"/>
        <end position="237"/>
    </location>
</feature>
<protein>
    <submittedName>
        <fullName evidence="4">HNH endonuclease family protein</fullName>
    </submittedName>
</protein>
<name>A0ABV3J488_9ACTN</name>
<reference evidence="4 5" key="1">
    <citation type="submission" date="2024-06" db="EMBL/GenBank/DDBJ databases">
        <title>The Natural Products Discovery Center: Release of the First 8490 Sequenced Strains for Exploring Actinobacteria Biosynthetic Diversity.</title>
        <authorList>
            <person name="Kalkreuter E."/>
            <person name="Kautsar S.A."/>
            <person name="Yang D."/>
            <person name="Bader C.D."/>
            <person name="Teijaro C.N."/>
            <person name="Fluegel L."/>
            <person name="Davis C.M."/>
            <person name="Simpson J.R."/>
            <person name="Lauterbach L."/>
            <person name="Steele A.D."/>
            <person name="Gui C."/>
            <person name="Meng S."/>
            <person name="Li G."/>
            <person name="Viehrig K."/>
            <person name="Ye F."/>
            <person name="Su P."/>
            <person name="Kiefer A.F."/>
            <person name="Nichols A."/>
            <person name="Cepeda A.J."/>
            <person name="Yan W."/>
            <person name="Fan B."/>
            <person name="Jiang Y."/>
            <person name="Adhikari A."/>
            <person name="Zheng C.-J."/>
            <person name="Schuster L."/>
            <person name="Cowan T.M."/>
            <person name="Smanski M.J."/>
            <person name="Chevrette M.G."/>
            <person name="De Carvalho L.P.S."/>
            <person name="Shen B."/>
        </authorList>
    </citation>
    <scope>NUCLEOTIDE SEQUENCE [LARGE SCALE GENOMIC DNA]</scope>
    <source>
        <strain evidence="4 5">NPDC053791</strain>
    </source>
</reference>
<accession>A0ABV3J488</accession>
<dbReference type="Proteomes" id="UP001552479">
    <property type="component" value="Unassembled WGS sequence"/>
</dbReference>
<dbReference type="InterPro" id="IPR011089">
    <property type="entry name" value="GmrSD_C"/>
</dbReference>
<keyword evidence="4" id="KW-0255">Endonuclease</keyword>
<dbReference type="PANTHER" id="PTHR24094">
    <property type="entry name" value="SECRETED PROTEIN"/>
    <property type="match status" value="1"/>
</dbReference>
<evidence type="ECO:0000259" key="3">
    <source>
        <dbReference type="Pfam" id="PF07510"/>
    </source>
</evidence>
<proteinExistence type="predicted"/>
<evidence type="ECO:0000313" key="5">
    <source>
        <dbReference type="Proteomes" id="UP001552479"/>
    </source>
</evidence>
<organism evidence="4 5">
    <name type="scientific">Streptomyces roseoverticillatus</name>
    <dbReference type="NCBI Taxonomy" id="66429"/>
    <lineage>
        <taxon>Bacteria</taxon>
        <taxon>Bacillati</taxon>
        <taxon>Actinomycetota</taxon>
        <taxon>Actinomycetes</taxon>
        <taxon>Kitasatosporales</taxon>
        <taxon>Streptomycetaceae</taxon>
        <taxon>Streptomyces</taxon>
    </lineage>
</organism>
<keyword evidence="2" id="KW-0732">Signal</keyword>
<feature type="compositionally biased region" description="Low complexity" evidence="1">
    <location>
        <begin position="36"/>
        <end position="50"/>
    </location>
</feature>
<keyword evidence="4" id="KW-0540">Nuclease</keyword>
<feature type="chain" id="PRO_5045611381" evidence="2">
    <location>
        <begin position="23"/>
        <end position="244"/>
    </location>
</feature>
<dbReference type="GO" id="GO:0004519">
    <property type="term" value="F:endonuclease activity"/>
    <property type="evidence" value="ECO:0007669"/>
    <property type="project" value="UniProtKB-KW"/>
</dbReference>
<dbReference type="EMBL" id="JBFASG010000052">
    <property type="protein sequence ID" value="MEV4927503.1"/>
    <property type="molecule type" value="Genomic_DNA"/>
</dbReference>
<comment type="caution">
    <text evidence="4">The sequence shown here is derived from an EMBL/GenBank/DDBJ whole genome shotgun (WGS) entry which is preliminary data.</text>
</comment>